<comment type="domain">
    <text evidence="8">The N-terminal region contains the highly conserved SGGXDS motif, predicted to be a P-loop motif involved in ATP binding.</text>
</comment>
<evidence type="ECO:0000259" key="9">
    <source>
        <dbReference type="SMART" id="SM00977"/>
    </source>
</evidence>
<dbReference type="KEGG" id="daw:HS1_001869"/>
<dbReference type="GO" id="GO:0005737">
    <property type="term" value="C:cytoplasm"/>
    <property type="evidence" value="ECO:0007669"/>
    <property type="project" value="UniProtKB-SubCell"/>
</dbReference>
<accession>A0A7U4QLQ3</accession>
<dbReference type="OrthoDB" id="9807403at2"/>
<evidence type="ECO:0000256" key="8">
    <source>
        <dbReference type="HAMAP-Rule" id="MF_01161"/>
    </source>
</evidence>
<dbReference type="InterPro" id="IPR011063">
    <property type="entry name" value="TilS/TtcA_N"/>
</dbReference>
<evidence type="ECO:0000256" key="5">
    <source>
        <dbReference type="ARBA" id="ARBA00022741"/>
    </source>
</evidence>
<keyword evidence="6 8" id="KW-0067">ATP-binding</keyword>
<evidence type="ECO:0000313" key="11">
    <source>
        <dbReference type="Proteomes" id="UP000070560"/>
    </source>
</evidence>
<feature type="binding site" evidence="8">
    <location>
        <begin position="32"/>
        <end position="37"/>
    </location>
    <ligand>
        <name>ATP</name>
        <dbReference type="ChEBI" id="CHEBI:30616"/>
    </ligand>
</feature>
<feature type="domain" description="Lysidine-tRNA(Ile) synthetase C-terminal" evidence="9">
    <location>
        <begin position="383"/>
        <end position="453"/>
    </location>
</feature>
<dbReference type="CDD" id="cd01992">
    <property type="entry name" value="TilS_N"/>
    <property type="match status" value="1"/>
</dbReference>
<evidence type="ECO:0000256" key="2">
    <source>
        <dbReference type="ARBA" id="ARBA00022490"/>
    </source>
</evidence>
<evidence type="ECO:0000256" key="1">
    <source>
        <dbReference type="ARBA" id="ARBA00004496"/>
    </source>
</evidence>
<evidence type="ECO:0000256" key="4">
    <source>
        <dbReference type="ARBA" id="ARBA00022694"/>
    </source>
</evidence>
<dbReference type="PANTHER" id="PTHR43033">
    <property type="entry name" value="TRNA(ILE)-LYSIDINE SYNTHASE-RELATED"/>
    <property type="match status" value="1"/>
</dbReference>
<organism evidence="10 11">
    <name type="scientific">Desulfofervidus auxilii</name>
    <dbReference type="NCBI Taxonomy" id="1621989"/>
    <lineage>
        <taxon>Bacteria</taxon>
        <taxon>Pseudomonadati</taxon>
        <taxon>Thermodesulfobacteriota</taxon>
        <taxon>Candidatus Desulfofervidia</taxon>
        <taxon>Candidatus Desulfofervidales</taxon>
        <taxon>Candidatus Desulfofervidaceae</taxon>
        <taxon>Candidatus Desulfofervidus</taxon>
    </lineage>
</organism>
<dbReference type="GO" id="GO:0032267">
    <property type="term" value="F:tRNA(Ile)-lysidine synthase activity"/>
    <property type="evidence" value="ECO:0007669"/>
    <property type="project" value="UniProtKB-EC"/>
</dbReference>
<dbReference type="SUPFAM" id="SSF56037">
    <property type="entry name" value="PheT/TilS domain"/>
    <property type="match status" value="1"/>
</dbReference>
<comment type="subcellular location">
    <subcellularLocation>
        <location evidence="1 8">Cytoplasm</location>
    </subcellularLocation>
</comment>
<dbReference type="Pfam" id="PF11734">
    <property type="entry name" value="TilS_C"/>
    <property type="match status" value="1"/>
</dbReference>
<evidence type="ECO:0000256" key="7">
    <source>
        <dbReference type="ARBA" id="ARBA00048539"/>
    </source>
</evidence>
<dbReference type="GO" id="GO:0005524">
    <property type="term" value="F:ATP binding"/>
    <property type="evidence" value="ECO:0007669"/>
    <property type="project" value="UniProtKB-UniRule"/>
</dbReference>
<dbReference type="SUPFAM" id="SSF52402">
    <property type="entry name" value="Adenine nucleotide alpha hydrolases-like"/>
    <property type="match status" value="1"/>
</dbReference>
<dbReference type="Gene3D" id="3.40.50.620">
    <property type="entry name" value="HUPs"/>
    <property type="match status" value="1"/>
</dbReference>
<dbReference type="EMBL" id="CP013015">
    <property type="protein sequence ID" value="AMM41663.1"/>
    <property type="molecule type" value="Genomic_DNA"/>
</dbReference>
<keyword evidence="11" id="KW-1185">Reference proteome</keyword>
<dbReference type="Gene3D" id="1.20.59.20">
    <property type="match status" value="1"/>
</dbReference>
<keyword evidence="4 8" id="KW-0819">tRNA processing</keyword>
<proteinExistence type="inferred from homology"/>
<dbReference type="Pfam" id="PF01171">
    <property type="entry name" value="ATP_bind_3"/>
    <property type="match status" value="1"/>
</dbReference>
<evidence type="ECO:0000256" key="6">
    <source>
        <dbReference type="ARBA" id="ARBA00022840"/>
    </source>
</evidence>
<dbReference type="Proteomes" id="UP000070560">
    <property type="component" value="Chromosome"/>
</dbReference>
<dbReference type="InterPro" id="IPR012795">
    <property type="entry name" value="tRNA_Ile_lys_synt_N"/>
</dbReference>
<dbReference type="NCBIfam" id="TIGR02432">
    <property type="entry name" value="lysidine_TilS_N"/>
    <property type="match status" value="1"/>
</dbReference>
<keyword evidence="5 8" id="KW-0547">Nucleotide-binding</keyword>
<dbReference type="GO" id="GO:0006400">
    <property type="term" value="P:tRNA modification"/>
    <property type="evidence" value="ECO:0007669"/>
    <property type="project" value="UniProtKB-UniRule"/>
</dbReference>
<reference evidence="10 11" key="1">
    <citation type="submission" date="2015-10" db="EMBL/GenBank/DDBJ databases">
        <title>Candidatus Desulfofervidus auxilii, a hydrogenotrophic sulfate-reducing bacterium involved in the thermophilic anaerobic oxidation of methane.</title>
        <authorList>
            <person name="Krukenberg V."/>
            <person name="Richter M."/>
            <person name="Wegener G."/>
        </authorList>
    </citation>
    <scope>NUCLEOTIDE SEQUENCE [LARGE SCALE GENOMIC DNA]</scope>
    <source>
        <strain evidence="10 11">HS1</strain>
    </source>
</reference>
<evidence type="ECO:0000256" key="3">
    <source>
        <dbReference type="ARBA" id="ARBA00022598"/>
    </source>
</evidence>
<dbReference type="InterPro" id="IPR012796">
    <property type="entry name" value="Lysidine-tRNA-synth_C"/>
</dbReference>
<gene>
    <name evidence="8" type="primary">tilS</name>
    <name evidence="10" type="ORF">HS1_001869</name>
</gene>
<comment type="similarity">
    <text evidence="8">Belongs to the tRNA(Ile)-lysidine synthase family.</text>
</comment>
<dbReference type="HAMAP" id="MF_01161">
    <property type="entry name" value="tRNA_Ile_lys_synt"/>
    <property type="match status" value="1"/>
</dbReference>
<keyword evidence="2 8" id="KW-0963">Cytoplasm</keyword>
<evidence type="ECO:0000313" key="10">
    <source>
        <dbReference type="EMBL" id="AMM41663.1"/>
    </source>
</evidence>
<dbReference type="SUPFAM" id="SSF82829">
    <property type="entry name" value="MesJ substrate recognition domain-like"/>
    <property type="match status" value="1"/>
</dbReference>
<dbReference type="RefSeq" id="WP_066064430.1">
    <property type="nucleotide sequence ID" value="NZ_CP013015.1"/>
</dbReference>
<dbReference type="SMART" id="SM00977">
    <property type="entry name" value="TilS_C"/>
    <property type="match status" value="1"/>
</dbReference>
<protein>
    <recommendedName>
        <fullName evidence="8">tRNA(Ile)-lysidine synthase</fullName>
        <ecNumber evidence="8">6.3.4.19</ecNumber>
    </recommendedName>
    <alternativeName>
        <fullName evidence="8">tRNA(Ile)-2-lysyl-cytidine synthase</fullName>
    </alternativeName>
    <alternativeName>
        <fullName evidence="8">tRNA(Ile)-lysidine synthetase</fullName>
    </alternativeName>
</protein>
<dbReference type="InterPro" id="IPR014729">
    <property type="entry name" value="Rossmann-like_a/b/a_fold"/>
</dbReference>
<comment type="catalytic activity">
    <reaction evidence="7 8">
        <text>cytidine(34) in tRNA(Ile2) + L-lysine + ATP = lysidine(34) in tRNA(Ile2) + AMP + diphosphate + H(+)</text>
        <dbReference type="Rhea" id="RHEA:43744"/>
        <dbReference type="Rhea" id="RHEA-COMP:10625"/>
        <dbReference type="Rhea" id="RHEA-COMP:10670"/>
        <dbReference type="ChEBI" id="CHEBI:15378"/>
        <dbReference type="ChEBI" id="CHEBI:30616"/>
        <dbReference type="ChEBI" id="CHEBI:32551"/>
        <dbReference type="ChEBI" id="CHEBI:33019"/>
        <dbReference type="ChEBI" id="CHEBI:82748"/>
        <dbReference type="ChEBI" id="CHEBI:83665"/>
        <dbReference type="ChEBI" id="CHEBI:456215"/>
        <dbReference type="EC" id="6.3.4.19"/>
    </reaction>
</comment>
<dbReference type="PANTHER" id="PTHR43033:SF1">
    <property type="entry name" value="TRNA(ILE)-LYSIDINE SYNTHASE-RELATED"/>
    <property type="match status" value="1"/>
</dbReference>
<keyword evidence="3 8" id="KW-0436">Ligase</keyword>
<dbReference type="InterPro" id="IPR012094">
    <property type="entry name" value="tRNA_Ile_lys_synt"/>
</dbReference>
<sequence length="463" mass="54043">MRRFDKIIPQIIQTIEKYNLIQKGEHILIAVSGGCDSIALLHILYQLSTHYNLKLGVVHYEHGIRGEASLRDAEFVEEMTKKLNLPFYIGHGKALAYARRKKLSLEAAARKLRYDFFNQVLQETRADKLALGHTADDQIEEILRRLIRGTAWVDLGGMPIKREKFIRPLIFIYKDKIKQLLEEEGIPYMIDSTNFDIRFFRNRIRHQLIPLVLKFNPRFKENLLEMSLIWQEEREWLDKIIKETIAKSVKQTPKGKQIDLNLFRPYHPALQRRILVALLKEIPLPFTRRHLNALLALASPGGPHKFISLPKGWLGYKEGHYLYITSSIPPQPDYYYQIEKPGKVEIKELNISLEIKLLENKGEKINQTPKEVFVDFDKVSFPLEIRPYQPGDKFYPLGGKGSKKIKDFFIDLKIPYAERKKYPLVISQEKIIWVAGLSMDERIKPGSETRLYLMLKISKTQNP</sequence>
<dbReference type="EC" id="6.3.4.19" evidence="8"/>
<name>A0A7U4QLQ3_DESA2</name>
<dbReference type="NCBIfam" id="TIGR02433">
    <property type="entry name" value="lysidine_TilS_C"/>
    <property type="match status" value="1"/>
</dbReference>
<dbReference type="AlphaFoldDB" id="A0A7U4QLQ3"/>
<comment type="function">
    <text evidence="8">Ligates lysine onto the cytidine present at position 34 of the AUA codon-specific tRNA(Ile) that contains the anticodon CAU, in an ATP-dependent manner. Cytidine is converted to lysidine, thus changing the amino acid specificity of the tRNA from methionine to isoleucine.</text>
</comment>